<evidence type="ECO:0000313" key="3">
    <source>
        <dbReference type="Proteomes" id="UP000189701"/>
    </source>
</evidence>
<dbReference type="Pfam" id="PF10536">
    <property type="entry name" value="PMD"/>
    <property type="match status" value="2"/>
</dbReference>
<name>A0A1U7YBW7_NICSY</name>
<dbReference type="Proteomes" id="UP000189701">
    <property type="component" value="Unplaced"/>
</dbReference>
<evidence type="ECO:0000313" key="4">
    <source>
        <dbReference type="RefSeq" id="XP_009796744.1"/>
    </source>
</evidence>
<evidence type="ECO:0000256" key="1">
    <source>
        <dbReference type="SAM" id="MobiDB-lite"/>
    </source>
</evidence>
<dbReference type="eggNOG" id="ENOG502QW7G">
    <property type="taxonomic scope" value="Eukaryota"/>
</dbReference>
<dbReference type="GO" id="GO:0010073">
    <property type="term" value="P:meristem maintenance"/>
    <property type="evidence" value="ECO:0007669"/>
    <property type="project" value="InterPro"/>
</dbReference>
<protein>
    <submittedName>
        <fullName evidence="4">Serine/threonine-protein phosphatase 7 long form homolog</fullName>
    </submittedName>
</protein>
<keyword evidence="3" id="KW-1185">Reference proteome</keyword>
<proteinExistence type="predicted"/>
<reference evidence="3" key="1">
    <citation type="journal article" date="2013" name="Genome Biol.">
        <title>Reference genomes and transcriptomes of Nicotiana sylvestris and Nicotiana tomentosiformis.</title>
        <authorList>
            <person name="Sierro N."/>
            <person name="Battey J.N."/>
            <person name="Ouadi S."/>
            <person name="Bovet L."/>
            <person name="Goepfert S."/>
            <person name="Bakaher N."/>
            <person name="Peitsch M.C."/>
            <person name="Ivanov N.V."/>
        </authorList>
    </citation>
    <scope>NUCLEOTIDE SEQUENCE [LARGE SCALE GENOMIC DNA]</scope>
</reference>
<dbReference type="InterPro" id="IPR019557">
    <property type="entry name" value="AminoTfrase-like_pln_mobile"/>
</dbReference>
<dbReference type="InterPro" id="IPR044824">
    <property type="entry name" value="MAIN-like"/>
</dbReference>
<feature type="domain" description="Aminotransferase-like plant mobile" evidence="2">
    <location>
        <begin position="208"/>
        <end position="292"/>
    </location>
</feature>
<gene>
    <name evidence="4" type="primary">LOC104243274</name>
</gene>
<organism evidence="3 4">
    <name type="scientific">Nicotiana sylvestris</name>
    <name type="common">Wood tobacco</name>
    <name type="synonym">South American tobacco</name>
    <dbReference type="NCBI Taxonomy" id="4096"/>
    <lineage>
        <taxon>Eukaryota</taxon>
        <taxon>Viridiplantae</taxon>
        <taxon>Streptophyta</taxon>
        <taxon>Embryophyta</taxon>
        <taxon>Tracheophyta</taxon>
        <taxon>Spermatophyta</taxon>
        <taxon>Magnoliopsida</taxon>
        <taxon>eudicotyledons</taxon>
        <taxon>Gunneridae</taxon>
        <taxon>Pentapetalae</taxon>
        <taxon>asterids</taxon>
        <taxon>lamiids</taxon>
        <taxon>Solanales</taxon>
        <taxon>Solanaceae</taxon>
        <taxon>Nicotianoideae</taxon>
        <taxon>Nicotianeae</taxon>
        <taxon>Nicotiana</taxon>
    </lineage>
</organism>
<dbReference type="AlphaFoldDB" id="A0A1U7YBW7"/>
<dbReference type="RefSeq" id="XP_009796744.1">
    <property type="nucleotide sequence ID" value="XM_009798442.1"/>
</dbReference>
<evidence type="ECO:0000259" key="2">
    <source>
        <dbReference type="Pfam" id="PF10536"/>
    </source>
</evidence>
<feature type="domain" description="Aminotransferase-like plant mobile" evidence="2">
    <location>
        <begin position="109"/>
        <end position="196"/>
    </location>
</feature>
<feature type="region of interest" description="Disordered" evidence="1">
    <location>
        <begin position="363"/>
        <end position="417"/>
    </location>
</feature>
<reference evidence="4" key="2">
    <citation type="submission" date="2025-08" db="UniProtKB">
        <authorList>
            <consortium name="RefSeq"/>
        </authorList>
    </citation>
    <scope>IDENTIFICATION</scope>
    <source>
        <tissue evidence="4">Leaf</tissue>
    </source>
</reference>
<dbReference type="PANTHER" id="PTHR46033:SF8">
    <property type="entry name" value="PROTEIN MAINTENANCE OF MERISTEMS-LIKE"/>
    <property type="match status" value="1"/>
</dbReference>
<dbReference type="PANTHER" id="PTHR46033">
    <property type="entry name" value="PROTEIN MAIN-LIKE 2"/>
    <property type="match status" value="1"/>
</dbReference>
<sequence length="433" mass="49037">MDLPHVHPGPAADQILVLKSDHRSAYVWERHILDQTLCARRPDDLWDFLMERAFHACVVHRLRATDFLWIFEIGRMQLDWSLIMALIEWWRPEVPQGEVAVRVGSHISVTAIRQHMEVLHPDITDETEDLHIGRYTRLALFLVFGSVLFPNTSGNLVSLRFLHHLQLLDELPQYSWGAAILAYLYMSMCWASMGTQPPLPPLEPGVAPPFLPLATRWVLRHGNYRDSDAHHNLLLVRGVLDMLVAGQFIWTPYNNELLADLPDYCSVGRLLWSTSVPIMCLDVVEHHAIERAIGHHMFYHLGQEIQQHGDNAAVVEHGRRVEGMALRTLQRAREGARLDYAAEYAVAEEHHWGRPVPRGRGWARGRAIPRGRGAPRGCGRRRGASSQPITEVTVADGPTTPSTDPASCTVDADAHPHIKRRLDDDDHDIVPGR</sequence>
<accession>A0A1U7YBW7</accession>